<reference evidence="2 3" key="1">
    <citation type="submission" date="2024-09" db="EMBL/GenBank/DDBJ databases">
        <authorList>
            <person name="Sun Q."/>
            <person name="Mori K."/>
        </authorList>
    </citation>
    <scope>NUCLEOTIDE SEQUENCE [LARGE SCALE GENOMIC DNA]</scope>
    <source>
        <strain evidence="2 3">CCM 7609</strain>
    </source>
</reference>
<dbReference type="Proteomes" id="UP001589575">
    <property type="component" value="Unassembled WGS sequence"/>
</dbReference>
<organism evidence="2 3">
    <name type="scientific">Citricoccus parietis</name>
    <dbReference type="NCBI Taxonomy" id="592307"/>
    <lineage>
        <taxon>Bacteria</taxon>
        <taxon>Bacillati</taxon>
        <taxon>Actinomycetota</taxon>
        <taxon>Actinomycetes</taxon>
        <taxon>Micrococcales</taxon>
        <taxon>Micrococcaceae</taxon>
        <taxon>Citricoccus</taxon>
    </lineage>
</organism>
<feature type="region of interest" description="Disordered" evidence="1">
    <location>
        <begin position="35"/>
        <end position="56"/>
    </location>
</feature>
<evidence type="ECO:0000256" key="1">
    <source>
        <dbReference type="SAM" id="MobiDB-lite"/>
    </source>
</evidence>
<name>A0ABV5G8Z7_9MICC</name>
<comment type="caution">
    <text evidence="2">The sequence shown here is derived from an EMBL/GenBank/DDBJ whole genome shotgun (WGS) entry which is preliminary data.</text>
</comment>
<protein>
    <submittedName>
        <fullName evidence="2">Uncharacterized protein</fullName>
    </submittedName>
</protein>
<accession>A0ABV5G8Z7</accession>
<gene>
    <name evidence="2" type="ORF">ACFFX0_31280</name>
</gene>
<proteinExistence type="predicted"/>
<evidence type="ECO:0000313" key="2">
    <source>
        <dbReference type="EMBL" id="MFB9075405.1"/>
    </source>
</evidence>
<dbReference type="EMBL" id="JBHMFI010000023">
    <property type="protein sequence ID" value="MFB9075405.1"/>
    <property type="molecule type" value="Genomic_DNA"/>
</dbReference>
<sequence length="56" mass="5969">MDWRPAAAAGGPWMATVHPAQAHTAVDPADRAASMTLTEAEREDSKNPGQPLLDEK</sequence>
<keyword evidence="3" id="KW-1185">Reference proteome</keyword>
<evidence type="ECO:0000313" key="3">
    <source>
        <dbReference type="Proteomes" id="UP001589575"/>
    </source>
</evidence>